<accession>A0A5N6LUU0</accession>
<dbReference type="InterPro" id="IPR016197">
    <property type="entry name" value="Chromo-like_dom_sf"/>
</dbReference>
<dbReference type="SUPFAM" id="SSF54160">
    <property type="entry name" value="Chromo domain-like"/>
    <property type="match status" value="1"/>
</dbReference>
<sequence>MEFIIFPRYLGEQVNVSGLNSPLKSSSSTFSNSKADSAIQGNVESILPKELEVGEEDLVLRSKILAVRKLNRGSASGEEWLIQWQGQKAEEATWENAQEIKTRFPHTSLEVKTLKEDGGIDRNEAQAQVNSKPPILHVYSRKGKRGI</sequence>
<proteinExistence type="predicted"/>
<dbReference type="InterPro" id="IPR023780">
    <property type="entry name" value="Chromo_domain"/>
</dbReference>
<dbReference type="AlphaFoldDB" id="A0A5N6LUU0"/>
<organism evidence="2 3">
    <name type="scientific">Mikania micrantha</name>
    <name type="common">bitter vine</name>
    <dbReference type="NCBI Taxonomy" id="192012"/>
    <lineage>
        <taxon>Eukaryota</taxon>
        <taxon>Viridiplantae</taxon>
        <taxon>Streptophyta</taxon>
        <taxon>Embryophyta</taxon>
        <taxon>Tracheophyta</taxon>
        <taxon>Spermatophyta</taxon>
        <taxon>Magnoliopsida</taxon>
        <taxon>eudicotyledons</taxon>
        <taxon>Gunneridae</taxon>
        <taxon>Pentapetalae</taxon>
        <taxon>asterids</taxon>
        <taxon>campanulids</taxon>
        <taxon>Asterales</taxon>
        <taxon>Asteraceae</taxon>
        <taxon>Asteroideae</taxon>
        <taxon>Heliantheae alliance</taxon>
        <taxon>Eupatorieae</taxon>
        <taxon>Mikania</taxon>
    </lineage>
</organism>
<feature type="domain" description="Chromo" evidence="1">
    <location>
        <begin position="59"/>
        <end position="105"/>
    </location>
</feature>
<dbReference type="OrthoDB" id="1280581at2759"/>
<gene>
    <name evidence="2" type="ORF">E3N88_38716</name>
</gene>
<dbReference type="Gene3D" id="2.40.50.40">
    <property type="match status" value="1"/>
</dbReference>
<keyword evidence="3" id="KW-1185">Reference proteome</keyword>
<dbReference type="PROSITE" id="PS50013">
    <property type="entry name" value="CHROMO_2"/>
    <property type="match status" value="1"/>
</dbReference>
<evidence type="ECO:0000259" key="1">
    <source>
        <dbReference type="PROSITE" id="PS50013"/>
    </source>
</evidence>
<dbReference type="Proteomes" id="UP000326396">
    <property type="component" value="Linkage Group LG8"/>
</dbReference>
<comment type="caution">
    <text evidence="2">The sequence shown here is derived from an EMBL/GenBank/DDBJ whole genome shotgun (WGS) entry which is preliminary data.</text>
</comment>
<evidence type="ECO:0000313" key="2">
    <source>
        <dbReference type="EMBL" id="KAD2805339.1"/>
    </source>
</evidence>
<dbReference type="EMBL" id="SZYD01000018">
    <property type="protein sequence ID" value="KAD2805339.1"/>
    <property type="molecule type" value="Genomic_DNA"/>
</dbReference>
<reference evidence="2 3" key="1">
    <citation type="submission" date="2019-05" db="EMBL/GenBank/DDBJ databases">
        <title>Mikania micrantha, genome provides insights into the molecular mechanism of rapid growth.</title>
        <authorList>
            <person name="Liu B."/>
        </authorList>
    </citation>
    <scope>NUCLEOTIDE SEQUENCE [LARGE SCALE GENOMIC DNA]</scope>
    <source>
        <strain evidence="2">NLD-2019</strain>
        <tissue evidence="2">Leaf</tissue>
    </source>
</reference>
<evidence type="ECO:0000313" key="3">
    <source>
        <dbReference type="Proteomes" id="UP000326396"/>
    </source>
</evidence>
<protein>
    <recommendedName>
        <fullName evidence="1">Chromo domain-containing protein</fullName>
    </recommendedName>
</protein>
<dbReference type="InterPro" id="IPR000953">
    <property type="entry name" value="Chromo/chromo_shadow_dom"/>
</dbReference>
<dbReference type="Pfam" id="PF00385">
    <property type="entry name" value="Chromo"/>
    <property type="match status" value="1"/>
</dbReference>
<name>A0A5N6LUU0_9ASTR</name>